<evidence type="ECO:0000256" key="8">
    <source>
        <dbReference type="ARBA" id="ARBA00022989"/>
    </source>
</evidence>
<keyword evidence="7 10" id="KW-0812">Transmembrane</keyword>
<evidence type="ECO:0000256" key="4">
    <source>
        <dbReference type="ARBA" id="ARBA00022603"/>
    </source>
</evidence>
<dbReference type="InterPro" id="IPR025770">
    <property type="entry name" value="PPMT_MeTrfase"/>
</dbReference>
<evidence type="ECO:0000256" key="2">
    <source>
        <dbReference type="ARBA" id="ARBA00009140"/>
    </source>
</evidence>
<comment type="subcellular location">
    <subcellularLocation>
        <location evidence="10">Endoplasmic reticulum membrane</location>
        <topology evidence="10">Multi-pass membrane protein</topology>
    </subcellularLocation>
    <subcellularLocation>
        <location evidence="1">Membrane</location>
        <topology evidence="1">Multi-pass membrane protein</topology>
    </subcellularLocation>
</comment>
<dbReference type="Gene3D" id="1.20.120.1630">
    <property type="match status" value="1"/>
</dbReference>
<name>A0A074S836_9AGAM</name>
<evidence type="ECO:0000256" key="7">
    <source>
        <dbReference type="ARBA" id="ARBA00022692"/>
    </source>
</evidence>
<keyword evidence="8 10" id="KW-1133">Transmembrane helix</keyword>
<comment type="catalytic activity">
    <reaction evidence="10">
        <text>[protein]-C-terminal S-[(2E,6E)-farnesyl]-L-cysteine + S-adenosyl-L-methionine = [protein]-C-terminal S-[(2E,6E)-farnesyl]-L-cysteine methyl ester + S-adenosyl-L-homocysteine</text>
        <dbReference type="Rhea" id="RHEA:21672"/>
        <dbReference type="Rhea" id="RHEA-COMP:12125"/>
        <dbReference type="Rhea" id="RHEA-COMP:12126"/>
        <dbReference type="ChEBI" id="CHEBI:57856"/>
        <dbReference type="ChEBI" id="CHEBI:59789"/>
        <dbReference type="ChEBI" id="CHEBI:90510"/>
        <dbReference type="ChEBI" id="CHEBI:90511"/>
        <dbReference type="EC" id="2.1.1.100"/>
    </reaction>
</comment>
<dbReference type="Proteomes" id="UP000027456">
    <property type="component" value="Unassembled WGS sequence"/>
</dbReference>
<dbReference type="STRING" id="1423351.A0A074S836"/>
<keyword evidence="13" id="KW-1185">Reference proteome</keyword>
<evidence type="ECO:0000313" key="12">
    <source>
        <dbReference type="EMBL" id="KEP55384.1"/>
    </source>
</evidence>
<evidence type="ECO:0000256" key="1">
    <source>
        <dbReference type="ARBA" id="ARBA00004141"/>
    </source>
</evidence>
<accession>A0A074S836</accession>
<reference evidence="12 13" key="1">
    <citation type="submission" date="2013-12" db="EMBL/GenBank/DDBJ databases">
        <authorList>
            <person name="Cubeta M."/>
            <person name="Pakala S."/>
            <person name="Fedorova N."/>
            <person name="Thomas E."/>
            <person name="Dean R."/>
            <person name="Jabaji S."/>
            <person name="Neate S."/>
            <person name="Toda T."/>
            <person name="Tavantzis S."/>
            <person name="Vilgalys R."/>
            <person name="Bharathan N."/>
            <person name="Pakala S."/>
            <person name="Losada L.S."/>
            <person name="Zafar N."/>
            <person name="Nierman W."/>
        </authorList>
    </citation>
    <scope>NUCLEOTIDE SEQUENCE [LARGE SCALE GENOMIC DNA]</scope>
    <source>
        <strain evidence="12 13">123E</strain>
    </source>
</reference>
<evidence type="ECO:0000256" key="9">
    <source>
        <dbReference type="ARBA" id="ARBA00023136"/>
    </source>
</evidence>
<feature type="transmembrane region" description="Helical" evidence="10">
    <location>
        <begin position="85"/>
        <end position="104"/>
    </location>
</feature>
<comment type="caution">
    <text evidence="12">The sequence shown here is derived from an EMBL/GenBank/DDBJ whole genome shotgun (WGS) entry which is preliminary data.</text>
</comment>
<protein>
    <recommendedName>
        <fullName evidence="3 10">Protein-S-isoprenylcysteine O-methyltransferase</fullName>
        <ecNumber evidence="3 10">2.1.1.100</ecNumber>
    </recommendedName>
</protein>
<gene>
    <name evidence="12" type="ORF">V565_006140</name>
</gene>
<dbReference type="GO" id="GO:0004671">
    <property type="term" value="F:protein C-terminal S-isoprenylcysteine carboxyl O-methyltransferase activity"/>
    <property type="evidence" value="ECO:0007669"/>
    <property type="project" value="UniProtKB-EC"/>
</dbReference>
<evidence type="ECO:0000256" key="11">
    <source>
        <dbReference type="SAM" id="MobiDB-lite"/>
    </source>
</evidence>
<evidence type="ECO:0000256" key="3">
    <source>
        <dbReference type="ARBA" id="ARBA00012151"/>
    </source>
</evidence>
<dbReference type="InterPro" id="IPR007269">
    <property type="entry name" value="ICMT_MeTrfase"/>
</dbReference>
<dbReference type="PANTHER" id="PTHR12714">
    <property type="entry name" value="PROTEIN-S ISOPRENYLCYSTEINE O-METHYLTRANSFERASE"/>
    <property type="match status" value="1"/>
</dbReference>
<evidence type="ECO:0000256" key="5">
    <source>
        <dbReference type="ARBA" id="ARBA00022679"/>
    </source>
</evidence>
<feature type="transmembrane region" description="Helical" evidence="10">
    <location>
        <begin position="210"/>
        <end position="238"/>
    </location>
</feature>
<feature type="region of interest" description="Disordered" evidence="11">
    <location>
        <begin position="1"/>
        <end position="34"/>
    </location>
</feature>
<dbReference type="AlphaFoldDB" id="A0A074S836"/>
<feature type="transmembrane region" description="Helical" evidence="10">
    <location>
        <begin position="52"/>
        <end position="73"/>
    </location>
</feature>
<keyword evidence="6 10" id="KW-0949">S-adenosyl-L-methionine</keyword>
<keyword evidence="9 10" id="KW-0472">Membrane</keyword>
<dbReference type="HOGENOM" id="CLU_065200_0_2_1"/>
<dbReference type="EMBL" id="AZST01000007">
    <property type="protein sequence ID" value="KEP55384.1"/>
    <property type="molecule type" value="Genomic_DNA"/>
</dbReference>
<dbReference type="PANTHER" id="PTHR12714:SF9">
    <property type="entry name" value="PROTEIN-S-ISOPRENYLCYSTEINE O-METHYLTRANSFERASE"/>
    <property type="match status" value="1"/>
</dbReference>
<dbReference type="OrthoDB" id="422086at2759"/>
<dbReference type="GO" id="GO:0032259">
    <property type="term" value="P:methylation"/>
    <property type="evidence" value="ECO:0007669"/>
    <property type="project" value="UniProtKB-KW"/>
</dbReference>
<organism evidence="12 13">
    <name type="scientific">Rhizoctonia solani 123E</name>
    <dbReference type="NCBI Taxonomy" id="1423351"/>
    <lineage>
        <taxon>Eukaryota</taxon>
        <taxon>Fungi</taxon>
        <taxon>Dikarya</taxon>
        <taxon>Basidiomycota</taxon>
        <taxon>Agaricomycotina</taxon>
        <taxon>Agaricomycetes</taxon>
        <taxon>Cantharellales</taxon>
        <taxon>Ceratobasidiaceae</taxon>
        <taxon>Rhizoctonia</taxon>
    </lineage>
</organism>
<keyword evidence="4 10" id="KW-0489">Methyltransferase</keyword>
<sequence>MANDSPTEIHPPSIPRRTTNGFTMPDPPTNPLETIPTQAHQLPHNNIPNTPLSVATVSAVLGILFTLGAALFVSGGVAGSWWATYQLGFFTAIWAFFHWAEFAVTAGWNREKLSVDSFLLDNGMTYHIAHAAALTEFLVTKFFWPDSKSRTAVSIIGMVTVIIGQTIRSLAMIHASSNFSHTVATYKLVTHRLVTDGIYSISRHPSYAGFFYWGLGTQLVLQNPVTFVLYLALLWRFFSTRIKGKYMMFGVEEQYLIRFFGKEYTDYRSKVGTLLPLIK</sequence>
<keyword evidence="10" id="KW-0256">Endoplasmic reticulum</keyword>
<feature type="transmembrane region" description="Helical" evidence="10">
    <location>
        <begin position="124"/>
        <end position="144"/>
    </location>
</feature>
<proteinExistence type="inferred from homology"/>
<dbReference type="EC" id="2.1.1.100" evidence="3 10"/>
<feature type="transmembrane region" description="Helical" evidence="10">
    <location>
        <begin position="151"/>
        <end position="171"/>
    </location>
</feature>
<keyword evidence="5 12" id="KW-0808">Transferase</keyword>
<comment type="similarity">
    <text evidence="2 10">Belongs to the class VI-like SAM-binding methyltransferase superfamily. Isoprenylcysteine carboxyl methyltransferase family.</text>
</comment>
<dbReference type="GO" id="GO:0005789">
    <property type="term" value="C:endoplasmic reticulum membrane"/>
    <property type="evidence" value="ECO:0007669"/>
    <property type="project" value="UniProtKB-SubCell"/>
</dbReference>
<evidence type="ECO:0000256" key="10">
    <source>
        <dbReference type="RuleBase" id="RU362022"/>
    </source>
</evidence>
<dbReference type="PROSITE" id="PS51564">
    <property type="entry name" value="SAM_ICMT"/>
    <property type="match status" value="1"/>
</dbReference>
<evidence type="ECO:0000313" key="13">
    <source>
        <dbReference type="Proteomes" id="UP000027456"/>
    </source>
</evidence>
<evidence type="ECO:0000256" key="6">
    <source>
        <dbReference type="ARBA" id="ARBA00022691"/>
    </source>
</evidence>
<dbReference type="Pfam" id="PF04140">
    <property type="entry name" value="ICMT"/>
    <property type="match status" value="1"/>
</dbReference>